<evidence type="ECO:0000313" key="1">
    <source>
        <dbReference type="EMBL" id="MFB9205483.1"/>
    </source>
</evidence>
<reference evidence="1 2" key="1">
    <citation type="submission" date="2024-09" db="EMBL/GenBank/DDBJ databases">
        <authorList>
            <person name="Sun Q."/>
            <person name="Mori K."/>
        </authorList>
    </citation>
    <scope>NUCLEOTIDE SEQUENCE [LARGE SCALE GENOMIC DNA]</scope>
    <source>
        <strain evidence="1 2">CCM 3426</strain>
    </source>
</reference>
<organism evidence="1 2">
    <name type="scientific">Nonomuraea spiralis</name>
    <dbReference type="NCBI Taxonomy" id="46182"/>
    <lineage>
        <taxon>Bacteria</taxon>
        <taxon>Bacillati</taxon>
        <taxon>Actinomycetota</taxon>
        <taxon>Actinomycetes</taxon>
        <taxon>Streptosporangiales</taxon>
        <taxon>Streptosporangiaceae</taxon>
        <taxon>Nonomuraea</taxon>
    </lineage>
</organism>
<protein>
    <submittedName>
        <fullName evidence="1">Lantibiotic dehydratase</fullName>
    </submittedName>
</protein>
<evidence type="ECO:0000313" key="2">
    <source>
        <dbReference type="Proteomes" id="UP001589647"/>
    </source>
</evidence>
<keyword evidence="2" id="KW-1185">Reference proteome</keyword>
<sequence length="826" mass="90175">MAIRRRRSDIVVVRVAALPAAVLDDLRCGRTWQAVQEILKGQDGLTAEGRALALALEPCIADVPSGRARSRLVALRRALYNGRRPAAFAGSAELPAELPAELDRRVRRWLETSRENERQRAALPALLKEERQDRHRNLRKWASADVFTHGLVQASPSLAEMLRRWLDAPVAAPSRRLDLRLSRYLSRVAAKTSPYSTFTMMGLGRWDPGPEPVTVTGEGNWRSAAEPDLWVLRRLLGDLAATDDDLAARFLVRPNASLTGEGDRLWYLSRTEDAYRSVRATPPLRRLLNSLTDGTALGEARRLVPPDTLARLIELEVLETFAPVADQSAAHLADLARGLAPHPAADALTAFARVVARAPGAAGLSGQLALQDEARTALRRLTPPGTRLPDKNLFRDNAVFVAPAVRLGERAWRAALDDLHLLRELLGVFQRDNEIRLLAADLFVRASGAGAQVPFIRFHRTLAAQLATPEGQALHALLYRGGVTAEHLSTVPEAVELRRFRDRTLTVLREEPEALARWLSARPGSARPVRSLACYVQVLPGDGPVRLVLNSVAAGHGAARSRVHRLLAVAGLSYEPNPPEPDGDGLAVELTGLFGHNVNLRSATISHELSYPGAVSDRPPGARLTPGELAVRHDPAAGELELVRATDGRRVLPRHTGLIATPFLPRTARLLLHLFGDQPSVAVPAWALFAEPPPLTPERVVSRPRTWLGQVVVARATWYAATPAVPRRRPGDPEAEHLLTLARWFAAYGIPPRCFVFSLDPGTWGQDPMRTARLAKPTFLDLADPSLVAAFDRQLGDSGACTAFQEVLPELGDGHVTEYVVEVGDG</sequence>
<comment type="caution">
    <text evidence="1">The sequence shown here is derived from an EMBL/GenBank/DDBJ whole genome shotgun (WGS) entry which is preliminary data.</text>
</comment>
<dbReference type="RefSeq" id="WP_189652194.1">
    <property type="nucleotide sequence ID" value="NZ_BMRC01000025.1"/>
</dbReference>
<gene>
    <name evidence="1" type="ORF">ACFFV7_30120</name>
</gene>
<name>A0ABV5ILS4_9ACTN</name>
<proteinExistence type="predicted"/>
<dbReference type="EMBL" id="JBHMEI010000029">
    <property type="protein sequence ID" value="MFB9205483.1"/>
    <property type="molecule type" value="Genomic_DNA"/>
</dbReference>
<accession>A0ABV5ILS4</accession>
<dbReference type="Proteomes" id="UP001589647">
    <property type="component" value="Unassembled WGS sequence"/>
</dbReference>